<proteinExistence type="predicted"/>
<name>A0A3P7PWZ6_DIBLA</name>
<accession>A0A3P7PWZ6</accession>
<evidence type="ECO:0000256" key="1">
    <source>
        <dbReference type="SAM" id="MobiDB-lite"/>
    </source>
</evidence>
<evidence type="ECO:0000313" key="2">
    <source>
        <dbReference type="EMBL" id="VDN23359.1"/>
    </source>
</evidence>
<feature type="compositionally biased region" description="Acidic residues" evidence="1">
    <location>
        <begin position="17"/>
        <end position="51"/>
    </location>
</feature>
<dbReference type="AlphaFoldDB" id="A0A3P7PWZ6"/>
<organism evidence="2 3">
    <name type="scientific">Dibothriocephalus latus</name>
    <name type="common">Fish tapeworm</name>
    <name type="synonym">Diphyllobothrium latum</name>
    <dbReference type="NCBI Taxonomy" id="60516"/>
    <lineage>
        <taxon>Eukaryota</taxon>
        <taxon>Metazoa</taxon>
        <taxon>Spiralia</taxon>
        <taxon>Lophotrochozoa</taxon>
        <taxon>Platyhelminthes</taxon>
        <taxon>Cestoda</taxon>
        <taxon>Eucestoda</taxon>
        <taxon>Diphyllobothriidea</taxon>
        <taxon>Diphyllobothriidae</taxon>
        <taxon>Dibothriocephalus</taxon>
    </lineage>
</organism>
<feature type="region of interest" description="Disordered" evidence="1">
    <location>
        <begin position="1"/>
        <end position="77"/>
    </location>
</feature>
<dbReference type="Proteomes" id="UP000281553">
    <property type="component" value="Unassembled WGS sequence"/>
</dbReference>
<gene>
    <name evidence="2" type="ORF">DILT_LOCUS14242</name>
</gene>
<reference evidence="2 3" key="1">
    <citation type="submission" date="2018-11" db="EMBL/GenBank/DDBJ databases">
        <authorList>
            <consortium name="Pathogen Informatics"/>
        </authorList>
    </citation>
    <scope>NUCLEOTIDE SEQUENCE [LARGE SCALE GENOMIC DNA]</scope>
</reference>
<protein>
    <submittedName>
        <fullName evidence="2">Uncharacterized protein</fullName>
    </submittedName>
</protein>
<dbReference type="EMBL" id="UYRU01073373">
    <property type="protein sequence ID" value="VDN23359.1"/>
    <property type="molecule type" value="Genomic_DNA"/>
</dbReference>
<keyword evidence="3" id="KW-1185">Reference proteome</keyword>
<sequence length="97" mass="10721">MIAGDEEDDWKPGNSDVGEDDDESESIDSDASAEAEEDEDADDADDDDDDTGSARRQKATSSTKKAPIRRKRRAAGSPNHIRKLISVLLHLHFFSYI</sequence>
<evidence type="ECO:0000313" key="3">
    <source>
        <dbReference type="Proteomes" id="UP000281553"/>
    </source>
</evidence>